<sequence>MRVSFLVSLVFVVVGVSAAPTLDTPPQRRDAVDFYDPRKGGGSQLDESAGLGEPLNVIISGKSSPEVLTPEGFLNYARAIGFSKECFGVHSGGKQRANLGDGHGWVDEREVLREHFNIPILGTCLESLIGGNHLRTFRQDGPDANSGALFLAVSQEFDLQGKHAIVQMAITSDGEDDFVNKAVGKKRFLLKTYQTTVQDITGLLPAGSEGINHGIAQDGIVKLLTVKVGGFFD</sequence>
<dbReference type="Proteomes" id="UP000053424">
    <property type="component" value="Unassembled WGS sequence"/>
</dbReference>
<dbReference type="OrthoDB" id="2310204at2759"/>
<dbReference type="EMBL" id="KN831772">
    <property type="protein sequence ID" value="KIM45278.1"/>
    <property type="molecule type" value="Genomic_DNA"/>
</dbReference>
<reference evidence="4" key="2">
    <citation type="submission" date="2015-01" db="EMBL/GenBank/DDBJ databases">
        <title>Evolutionary Origins and Diversification of the Mycorrhizal Mutualists.</title>
        <authorList>
            <consortium name="DOE Joint Genome Institute"/>
            <consortium name="Mycorrhizal Genomics Consortium"/>
            <person name="Kohler A."/>
            <person name="Kuo A."/>
            <person name="Nagy L.G."/>
            <person name="Floudas D."/>
            <person name="Copeland A."/>
            <person name="Barry K.W."/>
            <person name="Cichocki N."/>
            <person name="Veneault-Fourrey C."/>
            <person name="LaButti K."/>
            <person name="Lindquist E.A."/>
            <person name="Lipzen A."/>
            <person name="Lundell T."/>
            <person name="Morin E."/>
            <person name="Murat C."/>
            <person name="Riley R."/>
            <person name="Ohm R."/>
            <person name="Sun H."/>
            <person name="Tunlid A."/>
            <person name="Henrissat B."/>
            <person name="Grigoriev I.V."/>
            <person name="Hibbett D.S."/>
            <person name="Martin F."/>
        </authorList>
    </citation>
    <scope>NUCLEOTIDE SEQUENCE [LARGE SCALE GENOMIC DNA]</scope>
    <source>
        <strain evidence="4">h7</strain>
    </source>
</reference>
<dbReference type="AlphaFoldDB" id="A0A0C2Y606"/>
<accession>A0A0C2Y606</accession>
<name>A0A0C2Y606_HEBCY</name>
<feature type="compositionally biased region" description="Basic and acidic residues" evidence="1">
    <location>
        <begin position="27"/>
        <end position="39"/>
    </location>
</feature>
<protein>
    <submittedName>
        <fullName evidence="3">Uncharacterized protein</fullName>
    </submittedName>
</protein>
<feature type="chain" id="PRO_5002159306" evidence="2">
    <location>
        <begin position="19"/>
        <end position="233"/>
    </location>
</feature>
<feature type="signal peptide" evidence="2">
    <location>
        <begin position="1"/>
        <end position="18"/>
    </location>
</feature>
<keyword evidence="2" id="KW-0732">Signal</keyword>
<evidence type="ECO:0000313" key="4">
    <source>
        <dbReference type="Proteomes" id="UP000053424"/>
    </source>
</evidence>
<keyword evidence="4" id="KW-1185">Reference proteome</keyword>
<organism evidence="3 4">
    <name type="scientific">Hebeloma cylindrosporum</name>
    <dbReference type="NCBI Taxonomy" id="76867"/>
    <lineage>
        <taxon>Eukaryota</taxon>
        <taxon>Fungi</taxon>
        <taxon>Dikarya</taxon>
        <taxon>Basidiomycota</taxon>
        <taxon>Agaricomycotina</taxon>
        <taxon>Agaricomycetes</taxon>
        <taxon>Agaricomycetidae</taxon>
        <taxon>Agaricales</taxon>
        <taxon>Agaricineae</taxon>
        <taxon>Hymenogastraceae</taxon>
        <taxon>Hebeloma</taxon>
    </lineage>
</organism>
<evidence type="ECO:0000256" key="2">
    <source>
        <dbReference type="SAM" id="SignalP"/>
    </source>
</evidence>
<feature type="region of interest" description="Disordered" evidence="1">
    <location>
        <begin position="27"/>
        <end position="49"/>
    </location>
</feature>
<evidence type="ECO:0000313" key="3">
    <source>
        <dbReference type="EMBL" id="KIM45278.1"/>
    </source>
</evidence>
<reference evidence="3 4" key="1">
    <citation type="submission" date="2014-04" db="EMBL/GenBank/DDBJ databases">
        <authorList>
            <consortium name="DOE Joint Genome Institute"/>
            <person name="Kuo A."/>
            <person name="Gay G."/>
            <person name="Dore J."/>
            <person name="Kohler A."/>
            <person name="Nagy L.G."/>
            <person name="Floudas D."/>
            <person name="Copeland A."/>
            <person name="Barry K.W."/>
            <person name="Cichocki N."/>
            <person name="Veneault-Fourrey C."/>
            <person name="LaButti K."/>
            <person name="Lindquist E.A."/>
            <person name="Lipzen A."/>
            <person name="Lundell T."/>
            <person name="Morin E."/>
            <person name="Murat C."/>
            <person name="Sun H."/>
            <person name="Tunlid A."/>
            <person name="Henrissat B."/>
            <person name="Grigoriev I.V."/>
            <person name="Hibbett D.S."/>
            <person name="Martin F."/>
            <person name="Nordberg H.P."/>
            <person name="Cantor M.N."/>
            <person name="Hua S.X."/>
        </authorList>
    </citation>
    <scope>NUCLEOTIDE SEQUENCE [LARGE SCALE GENOMIC DNA]</scope>
    <source>
        <strain evidence="4">h7</strain>
    </source>
</reference>
<evidence type="ECO:0000256" key="1">
    <source>
        <dbReference type="SAM" id="MobiDB-lite"/>
    </source>
</evidence>
<proteinExistence type="predicted"/>
<gene>
    <name evidence="3" type="ORF">M413DRAFT_24513</name>
</gene>
<dbReference type="HOGENOM" id="CLU_061244_1_1_1"/>